<evidence type="ECO:0000256" key="8">
    <source>
        <dbReference type="SAM" id="Phobius"/>
    </source>
</evidence>
<comment type="subcellular location">
    <subcellularLocation>
        <location evidence="1">Endoplasmic reticulum membrane</location>
        <topology evidence="1">Multi-pass membrane protein</topology>
    </subcellularLocation>
</comment>
<feature type="transmembrane region" description="Helical" evidence="8">
    <location>
        <begin position="15"/>
        <end position="33"/>
    </location>
</feature>
<dbReference type="GO" id="GO:0006506">
    <property type="term" value="P:GPI anchor biosynthetic process"/>
    <property type="evidence" value="ECO:0007669"/>
    <property type="project" value="UniProtKB-UniPathway"/>
</dbReference>
<keyword evidence="5" id="KW-0256">Endoplasmic reticulum</keyword>
<feature type="transmembrane region" description="Helical" evidence="8">
    <location>
        <begin position="86"/>
        <end position="107"/>
    </location>
</feature>
<organism evidence="9">
    <name type="scientific">Rhipicephalus appendiculatus</name>
    <name type="common">Brown ear tick</name>
    <dbReference type="NCBI Taxonomy" id="34631"/>
    <lineage>
        <taxon>Eukaryota</taxon>
        <taxon>Metazoa</taxon>
        <taxon>Ecdysozoa</taxon>
        <taxon>Arthropoda</taxon>
        <taxon>Chelicerata</taxon>
        <taxon>Arachnida</taxon>
        <taxon>Acari</taxon>
        <taxon>Parasitiformes</taxon>
        <taxon>Ixodida</taxon>
        <taxon>Ixodoidea</taxon>
        <taxon>Ixodidae</taxon>
        <taxon>Rhipicephalinae</taxon>
        <taxon>Rhipicephalus</taxon>
        <taxon>Rhipicephalus</taxon>
    </lineage>
</organism>
<evidence type="ECO:0000256" key="2">
    <source>
        <dbReference type="ARBA" id="ARBA00004687"/>
    </source>
</evidence>
<evidence type="ECO:0000256" key="6">
    <source>
        <dbReference type="ARBA" id="ARBA00022989"/>
    </source>
</evidence>
<proteinExistence type="predicted"/>
<keyword evidence="7 8" id="KW-0472">Membrane</keyword>
<keyword evidence="3" id="KW-0337">GPI-anchor biosynthesis</keyword>
<feature type="transmembrane region" description="Helical" evidence="8">
    <location>
        <begin position="119"/>
        <end position="145"/>
    </location>
</feature>
<dbReference type="EMBL" id="GEDV01007957">
    <property type="protein sequence ID" value="JAP80600.1"/>
    <property type="molecule type" value="Transcribed_RNA"/>
</dbReference>
<dbReference type="AlphaFoldDB" id="A0A131YQ63"/>
<dbReference type="GO" id="GO:0005789">
    <property type="term" value="C:endoplasmic reticulum membrane"/>
    <property type="evidence" value="ECO:0007669"/>
    <property type="project" value="UniProtKB-SubCell"/>
</dbReference>
<accession>A0A131YQ63</accession>
<reference evidence="9" key="1">
    <citation type="journal article" date="2016" name="Ticks Tick Borne Dis.">
        <title>De novo assembly and annotation of the salivary gland transcriptome of Rhipicephalus appendiculatus male and female ticks during blood feeding.</title>
        <authorList>
            <person name="de Castro M.H."/>
            <person name="de Klerk D."/>
            <person name="Pienaar R."/>
            <person name="Latif A.A."/>
            <person name="Rees D.J."/>
            <person name="Mans B.J."/>
        </authorList>
    </citation>
    <scope>NUCLEOTIDE SEQUENCE</scope>
    <source>
        <tissue evidence="9">Salivary glands</tissue>
    </source>
</reference>
<dbReference type="UniPathway" id="UPA00196"/>
<feature type="transmembrane region" description="Helical" evidence="8">
    <location>
        <begin position="45"/>
        <end position="65"/>
    </location>
</feature>
<comment type="pathway">
    <text evidence="2">Glycolipid biosynthesis; glycosylphosphatidylinositol-anchor biosynthesis.</text>
</comment>
<evidence type="ECO:0000256" key="5">
    <source>
        <dbReference type="ARBA" id="ARBA00022824"/>
    </source>
</evidence>
<keyword evidence="4 8" id="KW-0812">Transmembrane</keyword>
<dbReference type="InterPro" id="IPR009580">
    <property type="entry name" value="GPI_biosynthesis_protein_Pig-F"/>
</dbReference>
<evidence type="ECO:0000256" key="3">
    <source>
        <dbReference type="ARBA" id="ARBA00022502"/>
    </source>
</evidence>
<sequence>MPVRRDVLRKQAREGICYGLWVTAGTALGLGLLQAQVRYTGDRSVPMLVALASVLEVAGCCWIRLFGSHQSSSHNYGQRGRVAGSVVTAVASVLLSVVFFHVLAVLFGAPLFEDSQQTLWFGVHMTVVTILPLILSGGHTSLGALQRTIVDQKFCEVPLDWVQRWGSRGALLGAWIGAVALVLDWDRPWQQWPTPCVVGSLLFRGPAVVAASCILASQ</sequence>
<evidence type="ECO:0000256" key="7">
    <source>
        <dbReference type="ARBA" id="ARBA00023136"/>
    </source>
</evidence>
<evidence type="ECO:0000313" key="9">
    <source>
        <dbReference type="EMBL" id="JAP80600.1"/>
    </source>
</evidence>
<evidence type="ECO:0000256" key="1">
    <source>
        <dbReference type="ARBA" id="ARBA00004477"/>
    </source>
</evidence>
<protein>
    <submittedName>
        <fullName evidence="9">Phosphatidylinositol glycan, class F</fullName>
    </submittedName>
</protein>
<name>A0A131YQ63_RHIAP</name>
<dbReference type="Pfam" id="PF06699">
    <property type="entry name" value="PIG-F"/>
    <property type="match status" value="1"/>
</dbReference>
<keyword evidence="6 8" id="KW-1133">Transmembrane helix</keyword>
<evidence type="ECO:0000256" key="4">
    <source>
        <dbReference type="ARBA" id="ARBA00022692"/>
    </source>
</evidence>